<keyword evidence="3" id="KW-1185">Reference proteome</keyword>
<evidence type="ECO:0000313" key="3">
    <source>
        <dbReference type="Proteomes" id="UP000012313"/>
    </source>
</evidence>
<dbReference type="STRING" id="1218598.LEP1GSC060_2798"/>
<dbReference type="Proteomes" id="UP000012313">
    <property type="component" value="Unassembled WGS sequence"/>
</dbReference>
<organism evidence="2 3">
    <name type="scientific">Leptospira weilii serovar Ranarum str. ICFT</name>
    <dbReference type="NCBI Taxonomy" id="1218598"/>
    <lineage>
        <taxon>Bacteria</taxon>
        <taxon>Pseudomonadati</taxon>
        <taxon>Spirochaetota</taxon>
        <taxon>Spirochaetia</taxon>
        <taxon>Leptospirales</taxon>
        <taxon>Leptospiraceae</taxon>
        <taxon>Leptospira</taxon>
    </lineage>
</organism>
<dbReference type="InterPro" id="IPR032782">
    <property type="entry name" value="KhpB_N"/>
</dbReference>
<proteinExistence type="predicted"/>
<evidence type="ECO:0000259" key="1">
    <source>
        <dbReference type="SMART" id="SM01245"/>
    </source>
</evidence>
<evidence type="ECO:0000313" key="2">
    <source>
        <dbReference type="EMBL" id="EMY77233.1"/>
    </source>
</evidence>
<dbReference type="PANTHER" id="PTHR35800:SF1">
    <property type="entry name" value="RNA-BINDING PROTEIN KHPB"/>
    <property type="match status" value="1"/>
</dbReference>
<dbReference type="InterPro" id="IPR039247">
    <property type="entry name" value="KhpB"/>
</dbReference>
<dbReference type="SMART" id="SM01245">
    <property type="entry name" value="Jag_N"/>
    <property type="match status" value="1"/>
</dbReference>
<name>N1WN47_9LEPT</name>
<dbReference type="Pfam" id="PF14804">
    <property type="entry name" value="Jag_N"/>
    <property type="match status" value="1"/>
</dbReference>
<dbReference type="Gene3D" id="3.30.30.80">
    <property type="entry name" value="probable RNA-binding protein from clostridium symbiosum atcc 14940"/>
    <property type="match status" value="1"/>
</dbReference>
<dbReference type="GO" id="GO:0003723">
    <property type="term" value="F:RNA binding"/>
    <property type="evidence" value="ECO:0007669"/>
    <property type="project" value="InterPro"/>
</dbReference>
<accession>N1WN47</accession>
<sequence length="77" mass="8659">MENYIFEAEAKSKSEAEDYTLKTLRLNSDEVRFETVDSGKGGFFGISQKKPAIVRAYVTSRDLPAEKIIHGVVLTVY</sequence>
<dbReference type="PANTHER" id="PTHR35800">
    <property type="entry name" value="PROTEIN JAG"/>
    <property type="match status" value="1"/>
</dbReference>
<gene>
    <name evidence="2" type="ORF">LEP1GSC060_2798</name>
</gene>
<feature type="domain" description="RNA-binding protein KhpB N-terminal" evidence="1">
    <location>
        <begin position="7"/>
        <end position="59"/>
    </location>
</feature>
<dbReference type="InterPro" id="IPR038247">
    <property type="entry name" value="Jag_N_dom_sf"/>
</dbReference>
<dbReference type="EMBL" id="AOHC02000037">
    <property type="protein sequence ID" value="EMY77233.1"/>
    <property type="molecule type" value="Genomic_DNA"/>
</dbReference>
<comment type="caution">
    <text evidence="2">The sequence shown here is derived from an EMBL/GenBank/DDBJ whole genome shotgun (WGS) entry which is preliminary data.</text>
</comment>
<reference evidence="2" key="1">
    <citation type="submission" date="2013-03" db="EMBL/GenBank/DDBJ databases">
        <authorList>
            <person name="Harkins D.M."/>
            <person name="Durkin A.S."/>
            <person name="Brinkac L.M."/>
            <person name="Haft D.H."/>
            <person name="Selengut J.D."/>
            <person name="Sanka R."/>
            <person name="DePew J."/>
            <person name="Purushe J."/>
            <person name="Hartskeerl R.A."/>
            <person name="Ahmed A."/>
            <person name="van der Linden H."/>
            <person name="Goris M.G.A."/>
            <person name="Vinetz J.M."/>
            <person name="Sutton G.G."/>
            <person name="Nierman W.C."/>
            <person name="Fouts D.E."/>
        </authorList>
    </citation>
    <scope>NUCLEOTIDE SEQUENCE [LARGE SCALE GENOMIC DNA]</scope>
    <source>
        <strain evidence="2">ICFT</strain>
    </source>
</reference>
<protein>
    <recommendedName>
        <fullName evidence="1">RNA-binding protein KhpB N-terminal domain-containing protein</fullName>
    </recommendedName>
</protein>
<dbReference type="AlphaFoldDB" id="N1WN47"/>